<keyword evidence="4" id="KW-1185">Reference proteome</keyword>
<gene>
    <name evidence="3" type="ORF">CC78DRAFT_469362</name>
</gene>
<protein>
    <submittedName>
        <fullName evidence="3">Nucleotide-binding domain-containing protein</fullName>
    </submittedName>
</protein>
<dbReference type="GO" id="GO:0005829">
    <property type="term" value="C:cytosol"/>
    <property type="evidence" value="ECO:0007669"/>
    <property type="project" value="GOC"/>
</dbReference>
<dbReference type="Pfam" id="PF01266">
    <property type="entry name" value="DAO"/>
    <property type="match status" value="1"/>
</dbReference>
<evidence type="ECO:0000256" key="1">
    <source>
        <dbReference type="SAM" id="MobiDB-lite"/>
    </source>
</evidence>
<dbReference type="InterPro" id="IPR036188">
    <property type="entry name" value="FAD/NAD-bd_sf"/>
</dbReference>
<evidence type="ECO:0000313" key="4">
    <source>
        <dbReference type="Proteomes" id="UP000800093"/>
    </source>
</evidence>
<comment type="caution">
    <text evidence="3">The sequence shown here is derived from an EMBL/GenBank/DDBJ whole genome shotgun (WGS) entry which is preliminary data.</text>
</comment>
<dbReference type="OrthoDB" id="5425653at2759"/>
<evidence type="ECO:0000313" key="3">
    <source>
        <dbReference type="EMBL" id="KAF2261849.1"/>
    </source>
</evidence>
<dbReference type="AlphaFoldDB" id="A0A9P4K2P8"/>
<dbReference type="PANTHER" id="PTHR13847">
    <property type="entry name" value="SARCOSINE DEHYDROGENASE-RELATED"/>
    <property type="match status" value="1"/>
</dbReference>
<name>A0A9P4K2P8_9PLEO</name>
<feature type="compositionally biased region" description="Pro residues" evidence="1">
    <location>
        <begin position="132"/>
        <end position="145"/>
    </location>
</feature>
<dbReference type="Gene3D" id="3.50.50.60">
    <property type="entry name" value="FAD/NAD(P)-binding domain"/>
    <property type="match status" value="2"/>
</dbReference>
<dbReference type="PANTHER" id="PTHR13847:SF185">
    <property type="entry name" value="FAD DEPENDENT OXIDOREDUCTASE SUPERFAMILY (AFU_ORTHOLOGUE AFUA_3G02360)"/>
    <property type="match status" value="1"/>
</dbReference>
<dbReference type="GO" id="GO:0042147">
    <property type="term" value="P:retrograde transport, endosome to Golgi"/>
    <property type="evidence" value="ECO:0007669"/>
    <property type="project" value="TreeGrafter"/>
</dbReference>
<accession>A0A9P4K2P8</accession>
<dbReference type="Gene3D" id="3.30.9.10">
    <property type="entry name" value="D-Amino Acid Oxidase, subunit A, domain 2"/>
    <property type="match status" value="1"/>
</dbReference>
<dbReference type="EMBL" id="ML986649">
    <property type="protein sequence ID" value="KAF2261849.1"/>
    <property type="molecule type" value="Genomic_DNA"/>
</dbReference>
<dbReference type="SUPFAM" id="SSF51905">
    <property type="entry name" value="FAD/NAD(P)-binding domain"/>
    <property type="match status" value="1"/>
</dbReference>
<dbReference type="Proteomes" id="UP000800093">
    <property type="component" value="Unassembled WGS sequence"/>
</dbReference>
<sequence>MGSLWSSLKVPENDTFRFVDTVILGAGVIGLSTAYQLALAFEAAGKTRTGNSNSRGPKIVVVEPAKHISPGASGTATGGLGDFGFGTETAALGKLSYITIQATADKFNGKTVFGYSDQAVYRVTPEGFTETPKPPNDWGPGPPTDKPLSDLPDWIEPKKNWTVQLLAGAPHGAHLDPGLYCKFLYEESKKLGVHFIFNANVTSVNAHPALKLFTSVQVQKYDGPRLTIWCRSIVIAAGPWSGRVYSSLFPQAKAKFQLNSIASAGNHFRVRTPGWKPSDDEQGSKQVFLNNVTPNRKGLDITSFLGGSLYVGGFGAIPEELPEFAEFVKAQPSEIEEMVKLVKEYLKMNADDELEIFDEGRCYRPYATPNHPIITQVDWGLLGIDTSPNARPQEQHTDVLPNSSTKSCSFTVGGLFLNTAHNSDGMTLSLGSGKVMSELLLGLPPSVDISGLGLDEAQKIRLRL</sequence>
<organism evidence="3 4">
    <name type="scientific">Lojkania enalia</name>
    <dbReference type="NCBI Taxonomy" id="147567"/>
    <lineage>
        <taxon>Eukaryota</taxon>
        <taxon>Fungi</taxon>
        <taxon>Dikarya</taxon>
        <taxon>Ascomycota</taxon>
        <taxon>Pezizomycotina</taxon>
        <taxon>Dothideomycetes</taxon>
        <taxon>Pleosporomycetidae</taxon>
        <taxon>Pleosporales</taxon>
        <taxon>Pleosporales incertae sedis</taxon>
        <taxon>Lojkania</taxon>
    </lineage>
</organism>
<feature type="domain" description="FAD dependent oxidoreductase" evidence="2">
    <location>
        <begin position="20"/>
        <end position="439"/>
    </location>
</feature>
<reference evidence="4" key="1">
    <citation type="journal article" date="2020" name="Stud. Mycol.">
        <title>101 Dothideomycetes genomes: A test case for predicting lifestyles and emergence of pathogens.</title>
        <authorList>
            <person name="Haridas S."/>
            <person name="Albert R."/>
            <person name="Binder M."/>
            <person name="Bloem J."/>
            <person name="LaButti K."/>
            <person name="Salamov A."/>
            <person name="Andreopoulos B."/>
            <person name="Baker S."/>
            <person name="Barry K."/>
            <person name="Bills G."/>
            <person name="Bluhm B."/>
            <person name="Cannon C."/>
            <person name="Castanera R."/>
            <person name="Culley D."/>
            <person name="Daum C."/>
            <person name="Ezra D."/>
            <person name="Gonzalez J."/>
            <person name="Henrissat B."/>
            <person name="Kuo A."/>
            <person name="Liang C."/>
            <person name="Lipzen A."/>
            <person name="Lutzoni F."/>
            <person name="Magnuson J."/>
            <person name="Mondo S."/>
            <person name="Nolan M."/>
            <person name="Ohm R."/>
            <person name="Pangilinan J."/>
            <person name="Park H.-J."/>
            <person name="Ramirez L."/>
            <person name="Alfaro M."/>
            <person name="Sun H."/>
            <person name="Tritt A."/>
            <person name="Yoshinaga Y."/>
            <person name="Zwiers L.-H."/>
            <person name="Turgeon B."/>
            <person name="Goodwin S."/>
            <person name="Spatafora J."/>
            <person name="Crous P."/>
            <person name="Grigoriev I."/>
        </authorList>
    </citation>
    <scope>NUCLEOTIDE SEQUENCE [LARGE SCALE GENOMIC DNA]</scope>
    <source>
        <strain evidence="4">CBS 304.66</strain>
    </source>
</reference>
<dbReference type="InterPro" id="IPR006076">
    <property type="entry name" value="FAD-dep_OxRdtase"/>
</dbReference>
<proteinExistence type="predicted"/>
<dbReference type="GO" id="GO:0005770">
    <property type="term" value="C:late endosome"/>
    <property type="evidence" value="ECO:0007669"/>
    <property type="project" value="TreeGrafter"/>
</dbReference>
<feature type="region of interest" description="Disordered" evidence="1">
    <location>
        <begin position="126"/>
        <end position="147"/>
    </location>
</feature>
<evidence type="ECO:0000259" key="2">
    <source>
        <dbReference type="Pfam" id="PF01266"/>
    </source>
</evidence>